<dbReference type="GO" id="GO:0016987">
    <property type="term" value="F:sigma factor activity"/>
    <property type="evidence" value="ECO:0007669"/>
    <property type="project" value="UniProtKB-KW"/>
</dbReference>
<evidence type="ECO:0000256" key="3">
    <source>
        <dbReference type="ARBA" id="ARBA00023082"/>
    </source>
</evidence>
<evidence type="ECO:0000256" key="1">
    <source>
        <dbReference type="ARBA" id="ARBA00010641"/>
    </source>
</evidence>
<evidence type="ECO:0000256" key="2">
    <source>
        <dbReference type="ARBA" id="ARBA00023015"/>
    </source>
</evidence>
<evidence type="ECO:0000256" key="7">
    <source>
        <dbReference type="SAM" id="Phobius"/>
    </source>
</evidence>
<feature type="transmembrane region" description="Helical" evidence="7">
    <location>
        <begin position="177"/>
        <end position="194"/>
    </location>
</feature>
<evidence type="ECO:0000259" key="9">
    <source>
        <dbReference type="Pfam" id="PF08281"/>
    </source>
</evidence>
<dbReference type="EMBL" id="CM001167">
    <property type="protein sequence ID" value="EGJ72014.1"/>
    <property type="molecule type" value="Genomic_DNA"/>
</dbReference>
<dbReference type="InterPro" id="IPR013249">
    <property type="entry name" value="RNA_pol_sigma70_r4_t2"/>
</dbReference>
<keyword evidence="5 6" id="KW-0804">Transcription</keyword>
<gene>
    <name evidence="10" type="ORF">Bcop_1826</name>
</gene>
<dbReference type="HOGENOM" id="CLU_047691_4_1_10"/>
<dbReference type="Gene3D" id="1.10.10.10">
    <property type="entry name" value="Winged helix-like DNA-binding domain superfamily/Winged helix DNA-binding domain"/>
    <property type="match status" value="1"/>
</dbReference>
<dbReference type="STRING" id="679937.Bcop_1826"/>
<evidence type="ECO:0000259" key="8">
    <source>
        <dbReference type="Pfam" id="PF04542"/>
    </source>
</evidence>
<feature type="domain" description="RNA polymerase sigma factor 70 region 4 type 2" evidence="9">
    <location>
        <begin position="121"/>
        <end position="168"/>
    </location>
</feature>
<proteinExistence type="inferred from homology"/>
<protein>
    <recommendedName>
        <fullName evidence="6">RNA polymerase sigma factor</fullName>
    </recommendedName>
</protein>
<dbReference type="InterPro" id="IPR013324">
    <property type="entry name" value="RNA_pol_sigma_r3/r4-like"/>
</dbReference>
<dbReference type="AlphaFoldDB" id="F3ZRS5"/>
<feature type="domain" description="RNA polymerase sigma-70 region 2" evidence="8">
    <location>
        <begin position="23"/>
        <end position="88"/>
    </location>
</feature>
<evidence type="ECO:0000313" key="11">
    <source>
        <dbReference type="Proteomes" id="UP000018439"/>
    </source>
</evidence>
<dbReference type="PANTHER" id="PTHR43133">
    <property type="entry name" value="RNA POLYMERASE ECF-TYPE SIGMA FACTO"/>
    <property type="match status" value="1"/>
</dbReference>
<accession>F3ZRS5</accession>
<dbReference type="InterPro" id="IPR007627">
    <property type="entry name" value="RNA_pol_sigma70_r2"/>
</dbReference>
<sequence>MESIKRSTIIAFKKGKIKALEAIYNQYSGKVYNFTHSIIRNSEQAQDITQDVFLLIWEKRNQIDCDLNFDSYLLKIAQNMVYQTFRKNVVRENYINSLQIQELIVQSNSMEDNIDSDFLEEYIMSLVEALPKSRRDIFLLYWKSGLNYKEIATQLSISDKTVATQVRRSIFYLKEQIGNVALTILLLMLSQGYASNLL</sequence>
<keyword evidence="7" id="KW-1133">Transmembrane helix</keyword>
<comment type="similarity">
    <text evidence="1 6">Belongs to the sigma-70 factor family. ECF subfamily.</text>
</comment>
<evidence type="ECO:0000256" key="6">
    <source>
        <dbReference type="RuleBase" id="RU000716"/>
    </source>
</evidence>
<keyword evidence="7" id="KW-0472">Membrane</keyword>
<evidence type="ECO:0000256" key="5">
    <source>
        <dbReference type="ARBA" id="ARBA00023163"/>
    </source>
</evidence>
<dbReference type="PROSITE" id="PS01063">
    <property type="entry name" value="SIGMA70_ECF"/>
    <property type="match status" value="1"/>
</dbReference>
<dbReference type="InterPro" id="IPR013325">
    <property type="entry name" value="RNA_pol_sigma_r2"/>
</dbReference>
<dbReference type="InterPro" id="IPR000838">
    <property type="entry name" value="RNA_pol_sigma70_ECF_CS"/>
</dbReference>
<dbReference type="SUPFAM" id="SSF88659">
    <property type="entry name" value="Sigma3 and sigma4 domains of RNA polymerase sigma factors"/>
    <property type="match status" value="1"/>
</dbReference>
<dbReference type="eggNOG" id="COG1595">
    <property type="taxonomic scope" value="Bacteria"/>
</dbReference>
<dbReference type="InterPro" id="IPR039425">
    <property type="entry name" value="RNA_pol_sigma-70-like"/>
</dbReference>
<keyword evidence="3 6" id="KW-0731">Sigma factor</keyword>
<dbReference type="OrthoDB" id="1098015at2"/>
<evidence type="ECO:0000256" key="4">
    <source>
        <dbReference type="ARBA" id="ARBA00023125"/>
    </source>
</evidence>
<reference evidence="10 11" key="1">
    <citation type="journal article" date="2011" name="Stand. Genomic Sci.">
        <title>Non-contiguous finished genome sequence of Bacteroides coprosuis type strain (PC139).</title>
        <authorList>
            <person name="Land M."/>
            <person name="Held B."/>
            <person name="Gronow S."/>
            <person name="Abt B."/>
            <person name="Lucas S."/>
            <person name="Del Rio T.G."/>
            <person name="Nolan M."/>
            <person name="Tice H."/>
            <person name="Cheng J.F."/>
            <person name="Pitluck S."/>
            <person name="Liolios K."/>
            <person name="Pagani I."/>
            <person name="Ivanova N."/>
            <person name="Mavromatis K."/>
            <person name="Mikhailova N."/>
            <person name="Pati A."/>
            <person name="Tapia R."/>
            <person name="Han C."/>
            <person name="Goodwin L."/>
            <person name="Chen A."/>
            <person name="Palaniappan K."/>
            <person name="Hauser L."/>
            <person name="Brambilla E.M."/>
            <person name="Rohde M."/>
            <person name="Goker M."/>
            <person name="Detter J.C."/>
            <person name="Woyke T."/>
            <person name="Bristow J."/>
            <person name="Eisen J.A."/>
            <person name="Markowitz V."/>
            <person name="Hugenholtz P."/>
            <person name="Kyrpides N.C."/>
            <person name="Klenk H.P."/>
            <person name="Lapidus A."/>
        </authorList>
    </citation>
    <scope>NUCLEOTIDE SEQUENCE [LARGE SCALE GENOMIC DNA]</scope>
    <source>
        <strain evidence="10 11">DSM 18011</strain>
    </source>
</reference>
<dbReference type="InterPro" id="IPR014327">
    <property type="entry name" value="RNA_pol_sigma70_bacteroid"/>
</dbReference>
<organism evidence="10 11">
    <name type="scientific">Bacteroides coprosuis DSM 18011</name>
    <dbReference type="NCBI Taxonomy" id="679937"/>
    <lineage>
        <taxon>Bacteria</taxon>
        <taxon>Pseudomonadati</taxon>
        <taxon>Bacteroidota</taxon>
        <taxon>Bacteroidia</taxon>
        <taxon>Bacteroidales</taxon>
        <taxon>Bacteroidaceae</taxon>
        <taxon>Bacteroides</taxon>
    </lineage>
</organism>
<dbReference type="GO" id="GO:0003677">
    <property type="term" value="F:DNA binding"/>
    <property type="evidence" value="ECO:0007669"/>
    <property type="project" value="UniProtKB-KW"/>
</dbReference>
<dbReference type="NCBIfam" id="TIGR02985">
    <property type="entry name" value="Sig70_bacteroi1"/>
    <property type="match status" value="1"/>
</dbReference>
<keyword evidence="2 6" id="KW-0805">Transcription regulation</keyword>
<keyword evidence="4 6" id="KW-0238">DNA-binding</keyword>
<dbReference type="PANTHER" id="PTHR43133:SF46">
    <property type="entry name" value="RNA POLYMERASE SIGMA-70 FACTOR ECF SUBFAMILY"/>
    <property type="match status" value="1"/>
</dbReference>
<dbReference type="Pfam" id="PF04542">
    <property type="entry name" value="Sigma70_r2"/>
    <property type="match status" value="1"/>
</dbReference>
<dbReference type="Gene3D" id="1.10.1740.10">
    <property type="match status" value="1"/>
</dbReference>
<dbReference type="SUPFAM" id="SSF88946">
    <property type="entry name" value="Sigma2 domain of RNA polymerase sigma factors"/>
    <property type="match status" value="1"/>
</dbReference>
<keyword evidence="11" id="KW-1185">Reference proteome</keyword>
<name>F3ZRS5_9BACE</name>
<dbReference type="InterPro" id="IPR014284">
    <property type="entry name" value="RNA_pol_sigma-70_dom"/>
</dbReference>
<evidence type="ECO:0000313" key="10">
    <source>
        <dbReference type="EMBL" id="EGJ72014.1"/>
    </source>
</evidence>
<dbReference type="GO" id="GO:0006352">
    <property type="term" value="P:DNA-templated transcription initiation"/>
    <property type="evidence" value="ECO:0007669"/>
    <property type="project" value="InterPro"/>
</dbReference>
<dbReference type="InterPro" id="IPR036388">
    <property type="entry name" value="WH-like_DNA-bd_sf"/>
</dbReference>
<dbReference type="Pfam" id="PF08281">
    <property type="entry name" value="Sigma70_r4_2"/>
    <property type="match status" value="1"/>
</dbReference>
<dbReference type="NCBIfam" id="TIGR02937">
    <property type="entry name" value="sigma70-ECF"/>
    <property type="match status" value="1"/>
</dbReference>
<dbReference type="Proteomes" id="UP000018439">
    <property type="component" value="Chromosome"/>
</dbReference>
<keyword evidence="7" id="KW-0812">Transmembrane</keyword>